<evidence type="ECO:0000313" key="5">
    <source>
        <dbReference type="Proteomes" id="UP000614601"/>
    </source>
</evidence>
<comment type="caution">
    <text evidence="4">The sequence shown here is derived from an EMBL/GenBank/DDBJ whole genome shotgun (WGS) entry which is preliminary data.</text>
</comment>
<dbReference type="SUPFAM" id="SSF144292">
    <property type="entry name" value="occludin/ELL-like"/>
    <property type="match status" value="1"/>
</dbReference>
<accession>A0A811KMS5</accession>
<dbReference type="EMBL" id="CAJFDH010000003">
    <property type="protein sequence ID" value="CAD5216641.1"/>
    <property type="molecule type" value="Genomic_DNA"/>
</dbReference>
<evidence type="ECO:0000256" key="2">
    <source>
        <dbReference type="SAM" id="MobiDB-lite"/>
    </source>
</evidence>
<comment type="similarity">
    <text evidence="1">Belongs to the ELL/occludin family.</text>
</comment>
<evidence type="ECO:0000256" key="1">
    <source>
        <dbReference type="PROSITE-ProRule" id="PRU01324"/>
    </source>
</evidence>
<dbReference type="PROSITE" id="PS51980">
    <property type="entry name" value="OCEL"/>
    <property type="match status" value="1"/>
</dbReference>
<protein>
    <recommendedName>
        <fullName evidence="3">OCEL domain-containing protein</fullName>
    </recommendedName>
</protein>
<dbReference type="Proteomes" id="UP000783686">
    <property type="component" value="Unassembled WGS sequence"/>
</dbReference>
<keyword evidence="5" id="KW-1185">Reference proteome</keyword>
<feature type="domain" description="OCEL" evidence="3">
    <location>
        <begin position="239"/>
        <end position="346"/>
    </location>
</feature>
<dbReference type="EMBL" id="CAJFCW020000003">
    <property type="protein sequence ID" value="CAG9106334.1"/>
    <property type="molecule type" value="Genomic_DNA"/>
</dbReference>
<evidence type="ECO:0000313" key="4">
    <source>
        <dbReference type="EMBL" id="CAD5216641.1"/>
    </source>
</evidence>
<reference evidence="4" key="1">
    <citation type="submission" date="2020-09" db="EMBL/GenBank/DDBJ databases">
        <authorList>
            <person name="Kikuchi T."/>
        </authorList>
    </citation>
    <scope>NUCLEOTIDE SEQUENCE</scope>
    <source>
        <strain evidence="4">SH1</strain>
    </source>
</reference>
<dbReference type="AlphaFoldDB" id="A0A811KMS5"/>
<dbReference type="InterPro" id="IPR010844">
    <property type="entry name" value="Occludin_ELL"/>
</dbReference>
<gene>
    <name evidence="4" type="ORF">BOKJ2_LOCUS6689</name>
</gene>
<proteinExistence type="inferred from homology"/>
<organism evidence="4 5">
    <name type="scientific">Bursaphelenchus okinawaensis</name>
    <dbReference type="NCBI Taxonomy" id="465554"/>
    <lineage>
        <taxon>Eukaryota</taxon>
        <taxon>Metazoa</taxon>
        <taxon>Ecdysozoa</taxon>
        <taxon>Nematoda</taxon>
        <taxon>Chromadorea</taxon>
        <taxon>Rhabditida</taxon>
        <taxon>Tylenchina</taxon>
        <taxon>Tylenchomorpha</taxon>
        <taxon>Aphelenchoidea</taxon>
        <taxon>Aphelenchoididae</taxon>
        <taxon>Bursaphelenchus</taxon>
    </lineage>
</organism>
<feature type="compositionally biased region" description="Polar residues" evidence="2">
    <location>
        <begin position="110"/>
        <end position="121"/>
    </location>
</feature>
<feature type="compositionally biased region" description="Acidic residues" evidence="2">
    <location>
        <begin position="189"/>
        <end position="199"/>
    </location>
</feature>
<feature type="compositionally biased region" description="Polar residues" evidence="2">
    <location>
        <begin position="166"/>
        <end position="185"/>
    </location>
</feature>
<sequence>MNTVSNVAKAVGQKTPGFEKLEKCQGSSKSIALKLTAECNKAIQKAIEIGWPVRIVSAETDVTIEVGNSINSVCTFTSKQQRLNVNGTEKSFSGTRDKVVKLAELQSQQQTKTELTKTSANNKKRTVTPFESGSDRSFAIPEEPAVKRFKQTSQNVRTSKTDVNCDKNQSSTKKLVDRSAQNVVKETTENPDADSDDNPESVNTDGKSTTMNSDVKHDWANLYARPKSCCLTSEIPYLIDWLETFPEVKDAKTCALYTELFESAYPTYGGAANQKLAAVYQEFVQLQKIYKYAELEDKYKANQTLQELHDKYDADVEFYKLRKEHLTLHLKLEALRRRIEEWNEKQ</sequence>
<dbReference type="Proteomes" id="UP000614601">
    <property type="component" value="Unassembled WGS sequence"/>
</dbReference>
<name>A0A811KMS5_9BILA</name>
<feature type="compositionally biased region" description="Polar residues" evidence="2">
    <location>
        <begin position="200"/>
        <end position="213"/>
    </location>
</feature>
<dbReference type="OrthoDB" id="6284217at2759"/>
<feature type="region of interest" description="Disordered" evidence="2">
    <location>
        <begin position="110"/>
        <end position="213"/>
    </location>
</feature>
<evidence type="ECO:0000259" key="3">
    <source>
        <dbReference type="PROSITE" id="PS51980"/>
    </source>
</evidence>